<dbReference type="OrthoDB" id="9763909at2"/>
<dbReference type="Pfam" id="PF13174">
    <property type="entry name" value="TPR_6"/>
    <property type="match status" value="1"/>
</dbReference>
<gene>
    <name evidence="3" type="primary">ybgF</name>
    <name evidence="1" type="synonym">cpoB</name>
    <name evidence="3" type="ORF">E1832_10165</name>
</gene>
<keyword evidence="1" id="KW-0574">Periplasm</keyword>
<comment type="function">
    <text evidence="1">Mediates coordination of peptidoglycan synthesis and outer membrane constriction during cell division.</text>
</comment>
<dbReference type="RefSeq" id="WP_133359759.1">
    <property type="nucleotide sequence ID" value="NZ_SMUV01000064.1"/>
</dbReference>
<dbReference type="SUPFAM" id="SSF48452">
    <property type="entry name" value="TPR-like"/>
    <property type="match status" value="1"/>
</dbReference>
<dbReference type="EMBL" id="SMUV01000064">
    <property type="protein sequence ID" value="TDK48134.1"/>
    <property type="molecule type" value="Genomic_DNA"/>
</dbReference>
<keyword evidence="1" id="KW-0132">Cell division</keyword>
<feature type="coiled-coil region" evidence="1">
    <location>
        <begin position="28"/>
        <end position="88"/>
    </location>
</feature>
<evidence type="ECO:0000256" key="1">
    <source>
        <dbReference type="HAMAP-Rule" id="MF_02066"/>
    </source>
</evidence>
<dbReference type="InterPro" id="IPR019734">
    <property type="entry name" value="TPR_rpt"/>
</dbReference>
<dbReference type="Gene3D" id="1.25.40.10">
    <property type="entry name" value="Tetratricopeptide repeat domain"/>
    <property type="match status" value="1"/>
</dbReference>
<dbReference type="HAMAP" id="MF_02066">
    <property type="entry name" value="CpoB"/>
    <property type="match status" value="1"/>
</dbReference>
<dbReference type="InterPro" id="IPR034706">
    <property type="entry name" value="CpoB"/>
</dbReference>
<evidence type="ECO:0000313" key="3">
    <source>
        <dbReference type="EMBL" id="TDK48134.1"/>
    </source>
</evidence>
<sequence length="278" mass="28549" precursor="true">MRVLILLAFGGLMSLRAVPLAAQQAETLADIRQELSVLYVEIQRLRRELSTTGAPQVAVGGGSVLERVGAIESELQRLTAQTEELDHRIGRIVEDGTNRIGDLEFRLVELEGGDVSKLGETTTLGGDTGGAAGAPASAAVPAQPSDAGSELAMGEQADFDAANAALQGADYPRAAQLFAAFNGAYPGSPLAPRALLGQGRALDGMGDTREAARAFLSAFTSDDSGPTAPEALYELGAALGRLGQIDQACVTLGEVGARFPAAGAVALARQEMADLGCS</sequence>
<feature type="signal peptide" evidence="1">
    <location>
        <begin position="1"/>
        <end position="21"/>
    </location>
</feature>
<feature type="chain" id="PRO_5021056058" description="Cell division coordinator CpoB" evidence="1">
    <location>
        <begin position="22"/>
        <end position="278"/>
    </location>
</feature>
<accession>A0A4R5V847</accession>
<comment type="similarity">
    <text evidence="1">Belongs to the CpoB family.</text>
</comment>
<keyword evidence="1" id="KW-0175">Coiled coil</keyword>
<comment type="caution">
    <text evidence="3">The sequence shown here is derived from an EMBL/GenBank/DDBJ whole genome shotgun (WGS) entry which is preliminary data.</text>
</comment>
<keyword evidence="1" id="KW-0131">Cell cycle</keyword>
<feature type="region of interest" description="Disordered" evidence="2">
    <location>
        <begin position="117"/>
        <end position="148"/>
    </location>
</feature>
<dbReference type="Proteomes" id="UP000295301">
    <property type="component" value="Unassembled WGS sequence"/>
</dbReference>
<evidence type="ECO:0000313" key="4">
    <source>
        <dbReference type="Proteomes" id="UP000295301"/>
    </source>
</evidence>
<comment type="subcellular location">
    <subcellularLocation>
        <location evidence="1">Periplasm</location>
    </subcellularLocation>
</comment>
<dbReference type="GO" id="GO:0030288">
    <property type="term" value="C:outer membrane-bounded periplasmic space"/>
    <property type="evidence" value="ECO:0007669"/>
    <property type="project" value="UniProtKB-UniRule"/>
</dbReference>
<evidence type="ECO:0000256" key="2">
    <source>
        <dbReference type="SAM" id="MobiDB-lite"/>
    </source>
</evidence>
<dbReference type="InterPro" id="IPR011990">
    <property type="entry name" value="TPR-like_helical_dom_sf"/>
</dbReference>
<keyword evidence="1" id="KW-0732">Signal</keyword>
<organism evidence="3 4">
    <name type="scientific">Antarcticimicrobium luteum</name>
    <dbReference type="NCBI Taxonomy" id="2547397"/>
    <lineage>
        <taxon>Bacteria</taxon>
        <taxon>Pseudomonadati</taxon>
        <taxon>Pseudomonadota</taxon>
        <taxon>Alphaproteobacteria</taxon>
        <taxon>Rhodobacterales</taxon>
        <taxon>Paracoccaceae</taxon>
        <taxon>Antarcticimicrobium</taxon>
    </lineage>
</organism>
<dbReference type="InterPro" id="IPR014162">
    <property type="entry name" value="CpoB_C"/>
</dbReference>
<keyword evidence="4" id="KW-1185">Reference proteome</keyword>
<dbReference type="AlphaFoldDB" id="A0A4R5V847"/>
<reference evidence="3 4" key="1">
    <citation type="submission" date="2019-03" db="EMBL/GenBank/DDBJ databases">
        <title>Ruegeria lutea sp. nov., a novel strain, isolated from marine sediment, the Masan Bay, South Korea.</title>
        <authorList>
            <person name="Kim J."/>
            <person name="Kim D.-Y."/>
            <person name="Lee S.-S."/>
        </authorList>
    </citation>
    <scope>NUCLEOTIDE SEQUENCE [LARGE SCALE GENOMIC DNA]</scope>
    <source>
        <strain evidence="3 4">318-1</strain>
    </source>
</reference>
<protein>
    <recommendedName>
        <fullName evidence="1">Cell division coordinator CpoB</fullName>
    </recommendedName>
</protein>
<dbReference type="GO" id="GO:0043093">
    <property type="term" value="P:FtsZ-dependent cytokinesis"/>
    <property type="evidence" value="ECO:0007669"/>
    <property type="project" value="UniProtKB-UniRule"/>
</dbReference>
<dbReference type="NCBIfam" id="TIGR02795">
    <property type="entry name" value="tol_pal_ybgF"/>
    <property type="match status" value="1"/>
</dbReference>
<proteinExistence type="inferred from homology"/>
<name>A0A4R5V847_9RHOB</name>